<gene>
    <name evidence="1" type="ORF">EHYA_05478</name>
</gene>
<proteinExistence type="predicted"/>
<accession>A0A401YT81</accession>
<reference evidence="1 2" key="1">
    <citation type="submission" date="2018-12" db="EMBL/GenBank/DDBJ databases">
        <title>Draft genome sequence of Embleya hyalina NBRC 13850T.</title>
        <authorList>
            <person name="Komaki H."/>
            <person name="Hosoyama A."/>
            <person name="Kimura A."/>
            <person name="Ichikawa N."/>
            <person name="Tamura T."/>
        </authorList>
    </citation>
    <scope>NUCLEOTIDE SEQUENCE [LARGE SCALE GENOMIC DNA]</scope>
    <source>
        <strain evidence="1 2">NBRC 13850</strain>
    </source>
</reference>
<organism evidence="1 2">
    <name type="scientific">Embleya hyalina</name>
    <dbReference type="NCBI Taxonomy" id="516124"/>
    <lineage>
        <taxon>Bacteria</taxon>
        <taxon>Bacillati</taxon>
        <taxon>Actinomycetota</taxon>
        <taxon>Actinomycetes</taxon>
        <taxon>Kitasatosporales</taxon>
        <taxon>Streptomycetaceae</taxon>
        <taxon>Embleya</taxon>
    </lineage>
</organism>
<name>A0A401YT81_9ACTN</name>
<sequence length="395" mass="41195">MPHFAYQFHAAVGNCQPVLAGPAGVGNPAPRLINLANTGGAALVPHLAGGIPAAGLAAVPAVAASAPYTWAGLTNASLRIGLYPAGPHPAYEANWRMASLRVAAYTAAGGQLRDTPILAALDAGEKRALAYFAGVTLAMYTAGISGFTFPRHLSRHVAVYGGAGVGYTVDPAFAAANLPDIVFFNLGAGTCQVWEAKGRGVGAAGGGFAAAGVPALLGTALDQTRKLATVRIPGVFGALTAPNARIASVARVNPADGRWHLHVADPAQKRRREEGDPMEKAKFYEEFYRPFLEMIDGSTATLTVDGVRFLVAVVPGTRVRIGLDERIADLFGQHVGKRGRPEGDRAATASPEEICERIEEIVETGYGQAPIDNLYVSPEGILTEADEEDLTQPPA</sequence>
<evidence type="ECO:0000313" key="1">
    <source>
        <dbReference type="EMBL" id="GCD97782.1"/>
    </source>
</evidence>
<dbReference type="AlphaFoldDB" id="A0A401YT81"/>
<keyword evidence="2" id="KW-1185">Reference proteome</keyword>
<dbReference type="Proteomes" id="UP000286931">
    <property type="component" value="Unassembled WGS sequence"/>
</dbReference>
<protein>
    <submittedName>
        <fullName evidence="1">Uncharacterized protein</fullName>
    </submittedName>
</protein>
<comment type="caution">
    <text evidence="1">The sequence shown here is derived from an EMBL/GenBank/DDBJ whole genome shotgun (WGS) entry which is preliminary data.</text>
</comment>
<dbReference type="EMBL" id="BIFH01000025">
    <property type="protein sequence ID" value="GCD97782.1"/>
    <property type="molecule type" value="Genomic_DNA"/>
</dbReference>
<evidence type="ECO:0000313" key="2">
    <source>
        <dbReference type="Proteomes" id="UP000286931"/>
    </source>
</evidence>